<evidence type="ECO:0000313" key="3">
    <source>
        <dbReference type="EMBL" id="ABF88518.1"/>
    </source>
</evidence>
<keyword evidence="2" id="KW-0812">Transmembrane</keyword>
<dbReference type="AlphaFoldDB" id="Q1D7D7"/>
<keyword evidence="2" id="KW-0472">Membrane</keyword>
<protein>
    <submittedName>
        <fullName evidence="3">Uncharacterized protein</fullName>
    </submittedName>
</protein>
<name>Q1D7D7_MYXXD</name>
<gene>
    <name evidence="3" type="ordered locus">MXAN_3237</name>
</gene>
<keyword evidence="2" id="KW-1133">Transmembrane helix</keyword>
<dbReference type="KEGG" id="mxa:MXAN_3237"/>
<evidence type="ECO:0000256" key="2">
    <source>
        <dbReference type="SAM" id="Phobius"/>
    </source>
</evidence>
<organism evidence="3 4">
    <name type="scientific">Myxococcus xanthus (strain DK1622)</name>
    <dbReference type="NCBI Taxonomy" id="246197"/>
    <lineage>
        <taxon>Bacteria</taxon>
        <taxon>Pseudomonadati</taxon>
        <taxon>Myxococcota</taxon>
        <taxon>Myxococcia</taxon>
        <taxon>Myxococcales</taxon>
        <taxon>Cystobacterineae</taxon>
        <taxon>Myxococcaceae</taxon>
        <taxon>Myxococcus</taxon>
    </lineage>
</organism>
<accession>Q1D7D7</accession>
<dbReference type="Proteomes" id="UP000002402">
    <property type="component" value="Chromosome"/>
</dbReference>
<dbReference type="STRING" id="246197.MXAN_3237"/>
<feature type="compositionally biased region" description="Basic residues" evidence="1">
    <location>
        <begin position="14"/>
        <end position="27"/>
    </location>
</feature>
<dbReference type="EMBL" id="CP000113">
    <property type="protein sequence ID" value="ABF88518.1"/>
    <property type="molecule type" value="Genomic_DNA"/>
</dbReference>
<feature type="region of interest" description="Disordered" evidence="1">
    <location>
        <begin position="1"/>
        <end position="31"/>
    </location>
</feature>
<evidence type="ECO:0000256" key="1">
    <source>
        <dbReference type="SAM" id="MobiDB-lite"/>
    </source>
</evidence>
<evidence type="ECO:0000313" key="4">
    <source>
        <dbReference type="Proteomes" id="UP000002402"/>
    </source>
</evidence>
<dbReference type="HOGENOM" id="CLU_955895_0_0_7"/>
<dbReference type="EnsemblBacteria" id="ABF88518">
    <property type="protein sequence ID" value="ABF88518"/>
    <property type="gene ID" value="MXAN_3237"/>
</dbReference>
<reference evidence="3 4" key="1">
    <citation type="journal article" date="2006" name="Proc. Natl. Acad. Sci. U.S.A.">
        <title>Evolution of sensory complexity recorded in a myxobacterial genome.</title>
        <authorList>
            <person name="Goldman B.S."/>
            <person name="Nierman W.C."/>
            <person name="Kaiser D."/>
            <person name="Slater S.C."/>
            <person name="Durkin A.S."/>
            <person name="Eisen J.A."/>
            <person name="Ronning C.M."/>
            <person name="Barbazuk W.B."/>
            <person name="Blanchard M."/>
            <person name="Field C."/>
            <person name="Halling C."/>
            <person name="Hinkle G."/>
            <person name="Iartchuk O."/>
            <person name="Kim H.S."/>
            <person name="Mackenzie C."/>
            <person name="Madupu R."/>
            <person name="Miller N."/>
            <person name="Shvartsbeyn A."/>
            <person name="Sullivan S.A."/>
            <person name="Vaudin M."/>
            <person name="Wiegand R."/>
            <person name="Kaplan H.B."/>
        </authorList>
    </citation>
    <scope>NUCLEOTIDE SEQUENCE [LARGE SCALE GENOMIC DNA]</scope>
    <source>
        <strain evidence="4">DK1622</strain>
    </source>
</reference>
<proteinExistence type="predicted"/>
<feature type="transmembrane region" description="Helical" evidence="2">
    <location>
        <begin position="204"/>
        <end position="225"/>
    </location>
</feature>
<sequence length="291" mass="31642">MEAPHPSFSEAVHRGKSSHVAAGKHVRPWPCSRRGTSHMKRALMLRFVAIIALLTTTPTLANEEAESPAPIAESGPPLSREEALEQYELRHIGFDEYIAVTLSYSPLAVRSPPSRWTVPYEGKYKKPLEGAAFYQKLGRDDLVAEYQSRSATKLTLKIVGGVVMVGGLVYGIASPGVRTEDCELGPDFSACIDRNFAAGDRKRNMFLVGMGVSLVGVGLLGWGIFYNPHPIASSEARELADGHNKRLRQELGLTDVPAPAPGPRKRPYVIQARLTPVFGPNSGGLLVDGRF</sequence>
<keyword evidence="4" id="KW-1185">Reference proteome</keyword>